<protein>
    <submittedName>
        <fullName evidence="1">Uncharacterized protein</fullName>
    </submittedName>
</protein>
<evidence type="ECO:0000313" key="2">
    <source>
        <dbReference type="Proteomes" id="UP000831701"/>
    </source>
</evidence>
<organism evidence="1 2">
    <name type="scientific">Scortum barcoo</name>
    <name type="common">barcoo grunter</name>
    <dbReference type="NCBI Taxonomy" id="214431"/>
    <lineage>
        <taxon>Eukaryota</taxon>
        <taxon>Metazoa</taxon>
        <taxon>Chordata</taxon>
        <taxon>Craniata</taxon>
        <taxon>Vertebrata</taxon>
        <taxon>Euteleostomi</taxon>
        <taxon>Actinopterygii</taxon>
        <taxon>Neopterygii</taxon>
        <taxon>Teleostei</taxon>
        <taxon>Neoteleostei</taxon>
        <taxon>Acanthomorphata</taxon>
        <taxon>Eupercaria</taxon>
        <taxon>Centrarchiformes</taxon>
        <taxon>Terapontoidei</taxon>
        <taxon>Terapontidae</taxon>
        <taxon>Scortum</taxon>
    </lineage>
</organism>
<accession>A0ACB8X1U1</accession>
<name>A0ACB8X1U1_9TELE</name>
<comment type="caution">
    <text evidence="1">The sequence shown here is derived from an EMBL/GenBank/DDBJ whole genome shotgun (WGS) entry which is preliminary data.</text>
</comment>
<proteinExistence type="predicted"/>
<dbReference type="EMBL" id="CM041534">
    <property type="protein sequence ID" value="KAI3373964.1"/>
    <property type="molecule type" value="Genomic_DNA"/>
</dbReference>
<gene>
    <name evidence="1" type="ORF">L3Q82_022533</name>
</gene>
<keyword evidence="2" id="KW-1185">Reference proteome</keyword>
<sequence length="301" mass="34475">MLQVVACGAVVFPGLFLAFRRLLPCVFRHWSDADVVLVSERLVSSIHAIMATTAGVIVVLSCRGNVINDRHWLATYFVIWYGVPYMTYDIFAMYLSHYYRFRVKGHEDYKQHSLRTVNSFIRKEFLLVLHHIALLTILLPVTLVFNDSADSSEGTRGISSSGACFSQSSARITFVSLGKILIQLSLQDCWLHKANGGMVLLTFFMCRITLFPYMYWVYGQHYGIPLYSVPFHLSLFANLGNSCILAPQVYWFVLLCRKGYRLYRRSRMPDPSPPPPPPSLTIRRMIDVRFTTARSSRTLSY</sequence>
<dbReference type="Proteomes" id="UP000831701">
    <property type="component" value="Chromosome 4"/>
</dbReference>
<reference evidence="1" key="1">
    <citation type="submission" date="2022-04" db="EMBL/GenBank/DDBJ databases">
        <title>Jade perch genome.</title>
        <authorList>
            <person name="Chao B."/>
        </authorList>
    </citation>
    <scope>NUCLEOTIDE SEQUENCE</scope>
    <source>
        <strain evidence="1">CB-2022</strain>
    </source>
</reference>
<evidence type="ECO:0000313" key="1">
    <source>
        <dbReference type="EMBL" id="KAI3373964.1"/>
    </source>
</evidence>